<keyword evidence="2" id="KW-1185">Reference proteome</keyword>
<protein>
    <submittedName>
        <fullName evidence="1">Uncharacterized protein</fullName>
    </submittedName>
</protein>
<evidence type="ECO:0000313" key="2">
    <source>
        <dbReference type="Proteomes" id="UP001147747"/>
    </source>
</evidence>
<dbReference type="Proteomes" id="UP001147747">
    <property type="component" value="Unassembled WGS sequence"/>
</dbReference>
<gene>
    <name evidence="1" type="ORF">N7509_013039</name>
</gene>
<dbReference type="EMBL" id="JAPZBU010000012">
    <property type="protein sequence ID" value="KAJ5376153.1"/>
    <property type="molecule type" value="Genomic_DNA"/>
</dbReference>
<proteinExistence type="predicted"/>
<dbReference type="InterPro" id="IPR011057">
    <property type="entry name" value="Mss4-like_sf"/>
</dbReference>
<dbReference type="SUPFAM" id="SSF51316">
    <property type="entry name" value="Mss4-like"/>
    <property type="match status" value="1"/>
</dbReference>
<sequence length="152" mass="16496">MPGSGNCACGSIAFTYNGEHIPNLQEGKTKNIHQANLPLRRFATVPDVNSGVEAHFHPMSPFQLATLRSAKERPKVGLALQMYLEKSIVTSSVEVNCGSSLYSQPEGMPGVTQIKSGNLHDTEIPIGVEIFSTRRLNYVTPISSAKQTPEMP</sequence>
<dbReference type="OrthoDB" id="406544at2759"/>
<organism evidence="1 2">
    <name type="scientific">Penicillium cosmopolitanum</name>
    <dbReference type="NCBI Taxonomy" id="1131564"/>
    <lineage>
        <taxon>Eukaryota</taxon>
        <taxon>Fungi</taxon>
        <taxon>Dikarya</taxon>
        <taxon>Ascomycota</taxon>
        <taxon>Pezizomycotina</taxon>
        <taxon>Eurotiomycetes</taxon>
        <taxon>Eurotiomycetidae</taxon>
        <taxon>Eurotiales</taxon>
        <taxon>Aspergillaceae</taxon>
        <taxon>Penicillium</taxon>
    </lineage>
</organism>
<reference evidence="1" key="1">
    <citation type="submission" date="2022-12" db="EMBL/GenBank/DDBJ databases">
        <authorList>
            <person name="Petersen C."/>
        </authorList>
    </citation>
    <scope>NUCLEOTIDE SEQUENCE</scope>
    <source>
        <strain evidence="1">IBT 29677</strain>
    </source>
</reference>
<accession>A0A9W9SH88</accession>
<dbReference type="RefSeq" id="XP_056481183.1">
    <property type="nucleotide sequence ID" value="XM_056637676.1"/>
</dbReference>
<comment type="caution">
    <text evidence="1">The sequence shown here is derived from an EMBL/GenBank/DDBJ whole genome shotgun (WGS) entry which is preliminary data.</text>
</comment>
<dbReference type="GeneID" id="81376656"/>
<dbReference type="AlphaFoldDB" id="A0A9W9SH88"/>
<name>A0A9W9SH88_9EURO</name>
<reference evidence="1" key="2">
    <citation type="journal article" date="2023" name="IMA Fungus">
        <title>Comparative genomic study of the Penicillium genus elucidates a diverse pangenome and 15 lateral gene transfer events.</title>
        <authorList>
            <person name="Petersen C."/>
            <person name="Sorensen T."/>
            <person name="Nielsen M.R."/>
            <person name="Sondergaard T.E."/>
            <person name="Sorensen J.L."/>
            <person name="Fitzpatrick D.A."/>
            <person name="Frisvad J.C."/>
            <person name="Nielsen K.L."/>
        </authorList>
    </citation>
    <scope>NUCLEOTIDE SEQUENCE</scope>
    <source>
        <strain evidence="1">IBT 29677</strain>
    </source>
</reference>
<evidence type="ECO:0000313" key="1">
    <source>
        <dbReference type="EMBL" id="KAJ5376153.1"/>
    </source>
</evidence>